<keyword evidence="2" id="KW-1185">Reference proteome</keyword>
<protein>
    <submittedName>
        <fullName evidence="1">Uncharacterized protein</fullName>
    </submittedName>
</protein>
<proteinExistence type="predicted"/>
<dbReference type="Proteomes" id="UP000179524">
    <property type="component" value="Unassembled WGS sequence"/>
</dbReference>
<organism evidence="1 2">
    <name type="scientific">Anaerobacillus alkalilacustris</name>
    <dbReference type="NCBI Taxonomy" id="393763"/>
    <lineage>
        <taxon>Bacteria</taxon>
        <taxon>Bacillati</taxon>
        <taxon>Bacillota</taxon>
        <taxon>Bacilli</taxon>
        <taxon>Bacillales</taxon>
        <taxon>Bacillaceae</taxon>
        <taxon>Anaerobacillus</taxon>
    </lineage>
</organism>
<comment type="caution">
    <text evidence="1">The sequence shown here is derived from an EMBL/GenBank/DDBJ whole genome shotgun (WGS) entry which is preliminary data.</text>
</comment>
<evidence type="ECO:0000313" key="2">
    <source>
        <dbReference type="Proteomes" id="UP000179524"/>
    </source>
</evidence>
<dbReference type="OrthoDB" id="2680078at2"/>
<name>A0A1S2LDN6_9BACI</name>
<reference evidence="1 2" key="1">
    <citation type="submission" date="2016-10" db="EMBL/GenBank/DDBJ databases">
        <title>Draft genome sequences of four alkaliphilic bacteria belonging to the Anaerobacillus genus.</title>
        <authorList>
            <person name="Bassil N.M."/>
            <person name="Lloyd J.R."/>
        </authorList>
    </citation>
    <scope>NUCLEOTIDE SEQUENCE [LARGE SCALE GENOMIC DNA]</scope>
    <source>
        <strain evidence="1 2">DSM 18345</strain>
    </source>
</reference>
<dbReference type="EMBL" id="MLQR01000050">
    <property type="protein sequence ID" value="OIJ10619.1"/>
    <property type="molecule type" value="Genomic_DNA"/>
</dbReference>
<gene>
    <name evidence="1" type="ORF">BKP37_17740</name>
</gene>
<evidence type="ECO:0000313" key="1">
    <source>
        <dbReference type="EMBL" id="OIJ10619.1"/>
    </source>
</evidence>
<sequence length="234" mass="25631">MKRLQETLCIKVPKVYDWVTRQVDVPVQSFSGENGLTVLDFEGPSPTPGDFLNPCVELANGGALTVHCIITDENGNPVAPLAPNSILCTEIPQIGGRQNVNFDFPNGDTVTLQKVKVLKKGYFVVRVSNARGKSITSVPQPFAVAEKFYLCAPSGTILQCEISEIECDADIICDNNEFIQIDVSINMCQNVQTEATVKLEITADFCHPRQEIPFTCPPKPFPPQCPDIFPGCDN</sequence>
<dbReference type="AlphaFoldDB" id="A0A1S2LDN6"/>
<accession>A0A1S2LDN6</accession>